<dbReference type="Proteomes" id="UP000232196">
    <property type="component" value="Unassembled WGS sequence"/>
</dbReference>
<dbReference type="RefSeq" id="WP_100705717.1">
    <property type="nucleotide sequence ID" value="NZ_NPDL01000002.1"/>
</dbReference>
<comment type="caution">
    <text evidence="1">The sequence shown here is derived from an EMBL/GenBank/DDBJ whole genome shotgun (WGS) entry which is preliminary data.</text>
</comment>
<proteinExistence type="predicted"/>
<dbReference type="EMBL" id="NPDN01000002">
    <property type="protein sequence ID" value="PJZ26924.1"/>
    <property type="molecule type" value="Genomic_DNA"/>
</dbReference>
<gene>
    <name evidence="1" type="ORF">CH357_05430</name>
</gene>
<evidence type="ECO:0000313" key="2">
    <source>
        <dbReference type="Proteomes" id="UP000232196"/>
    </source>
</evidence>
<organism evidence="1 2">
    <name type="scientific">Leptospira hartskeerlii</name>
    <dbReference type="NCBI Taxonomy" id="2023177"/>
    <lineage>
        <taxon>Bacteria</taxon>
        <taxon>Pseudomonadati</taxon>
        <taxon>Spirochaetota</taxon>
        <taxon>Spirochaetia</taxon>
        <taxon>Leptospirales</taxon>
        <taxon>Leptospiraceae</taxon>
        <taxon>Leptospira</taxon>
    </lineage>
</organism>
<dbReference type="AlphaFoldDB" id="A0A2M9XGZ9"/>
<keyword evidence="2" id="KW-1185">Reference proteome</keyword>
<protein>
    <submittedName>
        <fullName evidence="1">Uncharacterized protein</fullName>
    </submittedName>
</protein>
<reference evidence="1 2" key="1">
    <citation type="submission" date="2017-07" db="EMBL/GenBank/DDBJ databases">
        <title>Leptospira spp. isolated from tropical soils.</title>
        <authorList>
            <person name="Thibeaux R."/>
            <person name="Iraola G."/>
            <person name="Ferres I."/>
            <person name="Bierque E."/>
            <person name="Girault D."/>
            <person name="Soupe-Gilbert M.-E."/>
            <person name="Picardeau M."/>
            <person name="Goarant C."/>
        </authorList>
    </citation>
    <scope>NUCLEOTIDE SEQUENCE [LARGE SCALE GENOMIC DNA]</scope>
    <source>
        <strain evidence="1 2">MCA1-C-A1</strain>
    </source>
</reference>
<accession>A0A2M9XGZ9</accession>
<evidence type="ECO:0000313" key="1">
    <source>
        <dbReference type="EMBL" id="PJZ26924.1"/>
    </source>
</evidence>
<name>A0A2M9XGZ9_9LEPT</name>
<sequence>MLAYQISTMHRKITYKIVESKDPLTQDAFDPLGALGYELLSVVHDLKMDRYIYYFKLAEAHQLS</sequence>
<dbReference type="OrthoDB" id="336792at2"/>